<protein>
    <recommendedName>
        <fullName evidence="2">Polyketide cyclase</fullName>
    </recommendedName>
</protein>
<sequence length="141" mass="15479">MSIIHKIDIDASKEAVFALYEDVKSWSLWDSETEAVHLAEGLRPGAEGWLKTRKGPKARIVVSEVVQGRSFTVLGLLPFCQMHFGHELESKGTRTTVTHWVRFTGPLAFLFRLMIGSGIDATLPNTLIGLKRASENTGAGA</sequence>
<dbReference type="EMBL" id="LUAY01007767">
    <property type="protein sequence ID" value="KYB44761.1"/>
    <property type="molecule type" value="Genomic_DNA"/>
</dbReference>
<dbReference type="InterPro" id="IPR019587">
    <property type="entry name" value="Polyketide_cyclase/dehydratase"/>
</dbReference>
<organism evidence="1">
    <name type="scientific">Brucella anthropi</name>
    <name type="common">Ochrobactrum anthropi</name>
    <dbReference type="NCBI Taxonomy" id="529"/>
    <lineage>
        <taxon>Bacteria</taxon>
        <taxon>Pseudomonadati</taxon>
        <taxon>Pseudomonadota</taxon>
        <taxon>Alphaproteobacteria</taxon>
        <taxon>Hyphomicrobiales</taxon>
        <taxon>Brucellaceae</taxon>
        <taxon>Brucella/Ochrobactrum group</taxon>
        <taxon>Brucella</taxon>
    </lineage>
</organism>
<accession>A0A656Z3M0</accession>
<dbReference type="Gene3D" id="3.30.530.20">
    <property type="match status" value="1"/>
</dbReference>
<dbReference type="Pfam" id="PF10604">
    <property type="entry name" value="Polyketide_cyc2"/>
    <property type="match status" value="1"/>
</dbReference>
<dbReference type="SUPFAM" id="SSF55961">
    <property type="entry name" value="Bet v1-like"/>
    <property type="match status" value="1"/>
</dbReference>
<dbReference type="InterPro" id="IPR023393">
    <property type="entry name" value="START-like_dom_sf"/>
</dbReference>
<dbReference type="AlphaFoldDB" id="A0A656Z3M0"/>
<name>A0A656Z3M0_BRUAN</name>
<comment type="caution">
    <text evidence="1">The sequence shown here is derived from an EMBL/GenBank/DDBJ whole genome shotgun (WGS) entry which is preliminary data.</text>
</comment>
<gene>
    <name evidence="1" type="ORF">AB664_19860</name>
</gene>
<evidence type="ECO:0008006" key="2">
    <source>
        <dbReference type="Google" id="ProtNLM"/>
    </source>
</evidence>
<evidence type="ECO:0000313" key="1">
    <source>
        <dbReference type="EMBL" id="KYB44761.1"/>
    </source>
</evidence>
<proteinExistence type="predicted"/>
<reference evidence="1" key="1">
    <citation type="submission" date="2016-02" db="EMBL/GenBank/DDBJ databases">
        <title>Genomic sequences of Ochrobactrum anthropi.</title>
        <authorList>
            <person name="Chudasama K.S."/>
            <person name="Thaker V.S."/>
        </authorList>
    </citation>
    <scope>NUCLEOTIDE SEQUENCE [LARGE SCALE GENOMIC DNA]</scope>
    <source>
        <strain evidence="1">SUBG007</strain>
    </source>
</reference>